<dbReference type="PIRSF" id="PIRSF035865">
    <property type="entry name" value="UCP035865"/>
    <property type="match status" value="1"/>
</dbReference>
<accession>A0ABS5R828</accession>
<dbReference type="EMBL" id="JAHCQH010000017">
    <property type="protein sequence ID" value="MBS9477821.1"/>
    <property type="molecule type" value="Genomic_DNA"/>
</dbReference>
<organism evidence="1 2">
    <name type="scientific">Ancylobacter radicis</name>
    <dbReference type="NCBI Taxonomy" id="2836179"/>
    <lineage>
        <taxon>Bacteria</taxon>
        <taxon>Pseudomonadati</taxon>
        <taxon>Pseudomonadota</taxon>
        <taxon>Alphaproteobacteria</taxon>
        <taxon>Hyphomicrobiales</taxon>
        <taxon>Xanthobacteraceae</taxon>
        <taxon>Ancylobacter</taxon>
    </lineage>
</organism>
<evidence type="ECO:0000313" key="1">
    <source>
        <dbReference type="EMBL" id="MBS9477821.1"/>
    </source>
</evidence>
<dbReference type="Proteomes" id="UP001166585">
    <property type="component" value="Unassembled WGS sequence"/>
</dbReference>
<comment type="caution">
    <text evidence="1">The sequence shown here is derived from an EMBL/GenBank/DDBJ whole genome shotgun (WGS) entry which is preliminary data.</text>
</comment>
<keyword evidence="2" id="KW-1185">Reference proteome</keyword>
<name>A0ABS5R828_9HYPH</name>
<sequence>MIVRQFLLWARTAPDEARAKATSALARAYLRSDLGAADRSQIEAALPALARDPAPEVRLALAAALADHPLVPADLVLGIAAQGGAPGAVMLARSPVPSLRELIHFCETDDEMLRVAIAARRDLAAEIAAVLARKAGPQACLALVGNRSADLTEGTLACLVARYGHVPAMREALLARPNLPASTHQALIREVAGTLSAFVAERRWMSADEAARVAREACESEGVDPVHEPVADTRADPVAELRAAVETMRAKGKLTPVLALRAILSGEVGLFREMVSVLADLPSGQVAAMLADRSGRSFRTVYDRIGLPRGAYVAFRTALEVVQAEETGEMSDDTAALKRRILDEVIARYESQPGAERLLAMLRGWRDEAGGRGIAA</sequence>
<gene>
    <name evidence="1" type="ORF">KIP89_11975</name>
</gene>
<proteinExistence type="predicted"/>
<dbReference type="InterPro" id="IPR014598">
    <property type="entry name" value="UCP035865"/>
</dbReference>
<protein>
    <submittedName>
        <fullName evidence="1">DUF2336 domain-containing protein</fullName>
    </submittedName>
</protein>
<dbReference type="RefSeq" id="WP_213755675.1">
    <property type="nucleotide sequence ID" value="NZ_JAHCQH010000017.1"/>
</dbReference>
<reference evidence="1" key="1">
    <citation type="submission" date="2021-05" db="EMBL/GenBank/DDBJ databases">
        <authorList>
            <person name="Sun Q."/>
            <person name="Inoue M."/>
        </authorList>
    </citation>
    <scope>NUCLEOTIDE SEQUENCE</scope>
    <source>
        <strain evidence="1">VKM B-3255</strain>
    </source>
</reference>
<dbReference type="InterPro" id="IPR019285">
    <property type="entry name" value="DUF2336"/>
</dbReference>
<evidence type="ECO:0000313" key="2">
    <source>
        <dbReference type="Proteomes" id="UP001166585"/>
    </source>
</evidence>
<dbReference type="Pfam" id="PF10098">
    <property type="entry name" value="DUF2336"/>
    <property type="match status" value="1"/>
</dbReference>